<dbReference type="Proteomes" id="UP000288805">
    <property type="component" value="Unassembled WGS sequence"/>
</dbReference>
<reference evidence="2 3" key="1">
    <citation type="journal article" date="2018" name="PLoS Genet.">
        <title>Population sequencing reveals clonal diversity and ancestral inbreeding in the grapevine cultivar Chardonnay.</title>
        <authorList>
            <person name="Roach M.J."/>
            <person name="Johnson D.L."/>
            <person name="Bohlmann J."/>
            <person name="van Vuuren H.J."/>
            <person name="Jones S.J."/>
            <person name="Pretorius I.S."/>
            <person name="Schmidt S.A."/>
            <person name="Borneman A.R."/>
        </authorList>
    </citation>
    <scope>NUCLEOTIDE SEQUENCE [LARGE SCALE GENOMIC DNA]</scope>
    <source>
        <strain evidence="3">cv. Chardonnay</strain>
        <tissue evidence="2">Leaf</tissue>
    </source>
</reference>
<feature type="region of interest" description="Disordered" evidence="1">
    <location>
        <begin position="43"/>
        <end position="100"/>
    </location>
</feature>
<dbReference type="AlphaFoldDB" id="A0A438DEG4"/>
<name>A0A438DEG4_VITVI</name>
<feature type="compositionally biased region" description="Basic and acidic residues" evidence="1">
    <location>
        <begin position="43"/>
        <end position="53"/>
    </location>
</feature>
<gene>
    <name evidence="2" type="ORF">CK203_089122</name>
</gene>
<protein>
    <submittedName>
        <fullName evidence="2">Uncharacterized protein</fullName>
    </submittedName>
</protein>
<dbReference type="EMBL" id="QGNW01001663">
    <property type="protein sequence ID" value="RVW33874.1"/>
    <property type="molecule type" value="Genomic_DNA"/>
</dbReference>
<comment type="caution">
    <text evidence="2">The sequence shown here is derived from an EMBL/GenBank/DDBJ whole genome shotgun (WGS) entry which is preliminary data.</text>
</comment>
<feature type="region of interest" description="Disordered" evidence="1">
    <location>
        <begin position="1"/>
        <end position="21"/>
    </location>
</feature>
<feature type="compositionally biased region" description="Basic and acidic residues" evidence="1">
    <location>
        <begin position="66"/>
        <end position="78"/>
    </location>
</feature>
<feature type="region of interest" description="Disordered" evidence="1">
    <location>
        <begin position="126"/>
        <end position="240"/>
    </location>
</feature>
<accession>A0A438DEG4</accession>
<feature type="compositionally biased region" description="Polar residues" evidence="1">
    <location>
        <begin position="1"/>
        <end position="11"/>
    </location>
</feature>
<organism evidence="2 3">
    <name type="scientific">Vitis vinifera</name>
    <name type="common">Grape</name>
    <dbReference type="NCBI Taxonomy" id="29760"/>
    <lineage>
        <taxon>Eukaryota</taxon>
        <taxon>Viridiplantae</taxon>
        <taxon>Streptophyta</taxon>
        <taxon>Embryophyta</taxon>
        <taxon>Tracheophyta</taxon>
        <taxon>Spermatophyta</taxon>
        <taxon>Magnoliopsida</taxon>
        <taxon>eudicotyledons</taxon>
        <taxon>Gunneridae</taxon>
        <taxon>Pentapetalae</taxon>
        <taxon>rosids</taxon>
        <taxon>Vitales</taxon>
        <taxon>Vitaceae</taxon>
        <taxon>Viteae</taxon>
        <taxon>Vitis</taxon>
    </lineage>
</organism>
<proteinExistence type="predicted"/>
<evidence type="ECO:0000256" key="1">
    <source>
        <dbReference type="SAM" id="MobiDB-lite"/>
    </source>
</evidence>
<sequence length="259" mass="31134">MSFFNQISPTAKSEDTEEDYPDCMECFEGEEKRERIMREKALKRPFLEEDHQQPRNMNRRNGTLVIEERGEEDKVPEKYDEEEPDKLSIEEEEPRRRRKNDLETLMEFLHDELDMRWKLRMEQIGVRHEEQEHQSLNQSGIRDDEEEAPWALNEGDILADLKEMGKSNSERKPSSTQIGEEKPRKSNRRRQRLAIEISDDQEFEPRNDEEFNPSDEDEKPKKKNKVNNNNNNEKQKAVAPPAEWLRLWRWGRRPWSVLE</sequence>
<evidence type="ECO:0000313" key="3">
    <source>
        <dbReference type="Proteomes" id="UP000288805"/>
    </source>
</evidence>
<feature type="compositionally biased region" description="Basic and acidic residues" evidence="1">
    <location>
        <begin position="159"/>
        <end position="184"/>
    </location>
</feature>
<evidence type="ECO:0000313" key="2">
    <source>
        <dbReference type="EMBL" id="RVW33874.1"/>
    </source>
</evidence>
<feature type="compositionally biased region" description="Basic and acidic residues" evidence="1">
    <location>
        <begin position="85"/>
        <end position="95"/>
    </location>
</feature>